<gene>
    <name evidence="2" type="ORF">B0H66DRAFT_59253</name>
</gene>
<feature type="compositionally biased region" description="Low complexity" evidence="1">
    <location>
        <begin position="170"/>
        <end position="187"/>
    </location>
</feature>
<feature type="compositionally biased region" description="Acidic residues" evidence="1">
    <location>
        <begin position="226"/>
        <end position="247"/>
    </location>
</feature>
<evidence type="ECO:0000256" key="1">
    <source>
        <dbReference type="SAM" id="MobiDB-lite"/>
    </source>
</evidence>
<evidence type="ECO:0000313" key="2">
    <source>
        <dbReference type="EMBL" id="KAK3330368.1"/>
    </source>
</evidence>
<dbReference type="AlphaFoldDB" id="A0AAE0ISF2"/>
<feature type="compositionally biased region" description="Basic and acidic residues" evidence="1">
    <location>
        <begin position="377"/>
        <end position="394"/>
    </location>
</feature>
<feature type="region of interest" description="Disordered" evidence="1">
    <location>
        <begin position="33"/>
        <end position="70"/>
    </location>
</feature>
<feature type="compositionally biased region" description="Low complexity" evidence="1">
    <location>
        <begin position="256"/>
        <end position="277"/>
    </location>
</feature>
<accession>A0AAE0ISF2</accession>
<feature type="compositionally biased region" description="Low complexity" evidence="1">
    <location>
        <begin position="132"/>
        <end position="142"/>
    </location>
</feature>
<feature type="region of interest" description="Disordered" evidence="1">
    <location>
        <begin position="469"/>
        <end position="518"/>
    </location>
</feature>
<feature type="region of interest" description="Disordered" evidence="1">
    <location>
        <begin position="116"/>
        <end position="277"/>
    </location>
</feature>
<sequence length="536" mass="60149">MPYIVNGCKYSSALAYSRLQQWKPRSARETVEKLCPVASKEHRRVRPQTPSDEEDFDSSDDSNSSEESEDSEIVVIKKRAIVCLKKIEAVEKLLRERPGVCLKKIEAAEQLLREVREQHQDSASEDEDESSLMESSDSSESSFVCLKRKGKQPAKMTPKAPRCLKIAENESSSTDSSDYEESSVVSVICLKEKGKEPAKMTPTVRKCLKIPDDESSSAEEFSTESSEPESSEPESSELECSEPDNSESENSKPESSELQNSESENSESEGSVSSVVVCLNKKGRDRANKTAPQPKYIPAYHFSAVQTAPTAAFPWTAHPVTMRRGQPATAHRADQPSATPFNLPGMGAPAFRKQQPNVVNQGHRGYGRQLLRQDATSSRERSAVRDGRSGDHHVTTGSRRVVGPNGEDLSQKHWCSSCSSLRSDCYHQRYPPGGEQPPAHDVCGRCVRPESNVAARSEAMRVEAKQRIWDEAKQKEEEARRLREHEARRKEEEARRRRKDEARRKEEEARQREEEFRRRGVTLVHTCSDYLVAGLG</sequence>
<reference evidence="2" key="2">
    <citation type="submission" date="2023-06" db="EMBL/GenBank/DDBJ databases">
        <authorList>
            <consortium name="Lawrence Berkeley National Laboratory"/>
            <person name="Haridas S."/>
            <person name="Hensen N."/>
            <person name="Bonometti L."/>
            <person name="Westerberg I."/>
            <person name="Brannstrom I.O."/>
            <person name="Guillou S."/>
            <person name="Cros-Aarteil S."/>
            <person name="Calhoun S."/>
            <person name="Kuo A."/>
            <person name="Mondo S."/>
            <person name="Pangilinan J."/>
            <person name="Riley R."/>
            <person name="Labutti K."/>
            <person name="Andreopoulos B."/>
            <person name="Lipzen A."/>
            <person name="Chen C."/>
            <person name="Yanf M."/>
            <person name="Daum C."/>
            <person name="Ng V."/>
            <person name="Clum A."/>
            <person name="Steindorff A."/>
            <person name="Ohm R."/>
            <person name="Martin F."/>
            <person name="Silar P."/>
            <person name="Natvig D."/>
            <person name="Lalanne C."/>
            <person name="Gautier V."/>
            <person name="Ament-Velasquez S.L."/>
            <person name="Kruys A."/>
            <person name="Hutchinson M.I."/>
            <person name="Powell A.J."/>
            <person name="Barry K."/>
            <person name="Miller A.N."/>
            <person name="Grigoriev I.V."/>
            <person name="Debuchy R."/>
            <person name="Gladieux P."/>
            <person name="Thoren M.H."/>
            <person name="Johannesson H."/>
        </authorList>
    </citation>
    <scope>NUCLEOTIDE SEQUENCE</scope>
    <source>
        <strain evidence="2">CBS 118394</strain>
    </source>
</reference>
<name>A0AAE0ISF2_9PEZI</name>
<comment type="caution">
    <text evidence="2">The sequence shown here is derived from an EMBL/GenBank/DDBJ whole genome shotgun (WGS) entry which is preliminary data.</text>
</comment>
<feature type="region of interest" description="Disordered" evidence="1">
    <location>
        <begin position="323"/>
        <end position="345"/>
    </location>
</feature>
<feature type="region of interest" description="Disordered" evidence="1">
    <location>
        <begin position="365"/>
        <end position="411"/>
    </location>
</feature>
<proteinExistence type="predicted"/>
<keyword evidence="3" id="KW-1185">Reference proteome</keyword>
<evidence type="ECO:0000313" key="3">
    <source>
        <dbReference type="Proteomes" id="UP001283341"/>
    </source>
</evidence>
<organism evidence="2 3">
    <name type="scientific">Apodospora peruviana</name>
    <dbReference type="NCBI Taxonomy" id="516989"/>
    <lineage>
        <taxon>Eukaryota</taxon>
        <taxon>Fungi</taxon>
        <taxon>Dikarya</taxon>
        <taxon>Ascomycota</taxon>
        <taxon>Pezizomycotina</taxon>
        <taxon>Sordariomycetes</taxon>
        <taxon>Sordariomycetidae</taxon>
        <taxon>Sordariales</taxon>
        <taxon>Lasiosphaeriaceae</taxon>
        <taxon>Apodospora</taxon>
    </lineage>
</organism>
<reference evidence="2" key="1">
    <citation type="journal article" date="2023" name="Mol. Phylogenet. Evol.">
        <title>Genome-scale phylogeny and comparative genomics of the fungal order Sordariales.</title>
        <authorList>
            <person name="Hensen N."/>
            <person name="Bonometti L."/>
            <person name="Westerberg I."/>
            <person name="Brannstrom I.O."/>
            <person name="Guillou S."/>
            <person name="Cros-Aarteil S."/>
            <person name="Calhoun S."/>
            <person name="Haridas S."/>
            <person name="Kuo A."/>
            <person name="Mondo S."/>
            <person name="Pangilinan J."/>
            <person name="Riley R."/>
            <person name="LaButti K."/>
            <person name="Andreopoulos B."/>
            <person name="Lipzen A."/>
            <person name="Chen C."/>
            <person name="Yan M."/>
            <person name="Daum C."/>
            <person name="Ng V."/>
            <person name="Clum A."/>
            <person name="Steindorff A."/>
            <person name="Ohm R.A."/>
            <person name="Martin F."/>
            <person name="Silar P."/>
            <person name="Natvig D.O."/>
            <person name="Lalanne C."/>
            <person name="Gautier V."/>
            <person name="Ament-Velasquez S.L."/>
            <person name="Kruys A."/>
            <person name="Hutchinson M.I."/>
            <person name="Powell A.J."/>
            <person name="Barry K."/>
            <person name="Miller A.N."/>
            <person name="Grigoriev I.V."/>
            <person name="Debuchy R."/>
            <person name="Gladieux P."/>
            <person name="Hiltunen Thoren M."/>
            <person name="Johannesson H."/>
        </authorList>
    </citation>
    <scope>NUCLEOTIDE SEQUENCE</scope>
    <source>
        <strain evidence="2">CBS 118394</strain>
    </source>
</reference>
<dbReference type="EMBL" id="JAUEDM010000001">
    <property type="protein sequence ID" value="KAK3330368.1"/>
    <property type="molecule type" value="Genomic_DNA"/>
</dbReference>
<protein>
    <submittedName>
        <fullName evidence="2">Uncharacterized protein</fullName>
    </submittedName>
</protein>
<feature type="compositionally biased region" description="Acidic residues" evidence="1">
    <location>
        <begin position="51"/>
        <end position="70"/>
    </location>
</feature>
<dbReference type="Proteomes" id="UP001283341">
    <property type="component" value="Unassembled WGS sequence"/>
</dbReference>